<dbReference type="AlphaFoldDB" id="W6JUU1"/>
<evidence type="ECO:0000313" key="2">
    <source>
        <dbReference type="EMBL" id="CCH72285.1"/>
    </source>
</evidence>
<comment type="caution">
    <text evidence="2">The sequence shown here is derived from an EMBL/GenBank/DDBJ whole genome shotgun (WGS) entry which is preliminary data.</text>
</comment>
<dbReference type="EMBL" id="CAJA01000059">
    <property type="protein sequence ID" value="CCH72285.1"/>
    <property type="molecule type" value="Genomic_DNA"/>
</dbReference>
<gene>
    <name evidence="2" type="ORF">BN11_1510008</name>
</gene>
<evidence type="ECO:0000256" key="1">
    <source>
        <dbReference type="SAM" id="MobiDB-lite"/>
    </source>
</evidence>
<evidence type="ECO:0000313" key="3">
    <source>
        <dbReference type="Proteomes" id="UP000035763"/>
    </source>
</evidence>
<protein>
    <submittedName>
        <fullName evidence="2">Uncharacterized protein</fullName>
    </submittedName>
</protein>
<keyword evidence="3" id="KW-1185">Reference proteome</keyword>
<feature type="region of interest" description="Disordered" evidence="1">
    <location>
        <begin position="30"/>
        <end position="54"/>
    </location>
</feature>
<reference evidence="2 3" key="1">
    <citation type="journal article" date="2013" name="ISME J.">
        <title>A metabolic model for members of the genus Tetrasphaera involved in enhanced biological phosphorus removal.</title>
        <authorList>
            <person name="Kristiansen R."/>
            <person name="Nguyen H.T.T."/>
            <person name="Saunders A.M."/>
            <person name="Nielsen J.L."/>
            <person name="Wimmer R."/>
            <person name="Le V.Q."/>
            <person name="McIlroy S.J."/>
            <person name="Petrovski S."/>
            <person name="Seviour R.J."/>
            <person name="Calteau A."/>
            <person name="Nielsen K.L."/>
            <person name="Nielsen P.H."/>
        </authorList>
    </citation>
    <scope>NUCLEOTIDE SEQUENCE [LARGE SCALE GENOMIC DNA]</scope>
    <source>
        <strain evidence="2 3">Ben110</strain>
    </source>
</reference>
<dbReference type="Proteomes" id="UP000035763">
    <property type="component" value="Unassembled WGS sequence"/>
</dbReference>
<dbReference type="AntiFam" id="ANF00012">
    <property type="entry name" value="tRNA translation"/>
</dbReference>
<name>W6JUU1_9MICO</name>
<accession>W6JUU1</accession>
<feature type="compositionally biased region" description="Low complexity" evidence="1">
    <location>
        <begin position="45"/>
        <end position="54"/>
    </location>
</feature>
<sequence length="124" mass="12812">MSLTRAALSFWGRVVADSGRPVVLGPVYFQAPQRKPGPGRAPTEGGNADAPADPAGASHCVNCEFTSAPEGIRTPNLLIRSQMLYPLSYGRSGRGGDRRITIPARSGRAKLSLPPGSAGARGAG</sequence>
<feature type="region of interest" description="Disordered" evidence="1">
    <location>
        <begin position="90"/>
        <end position="124"/>
    </location>
</feature>
<dbReference type="STRING" id="1193182.BN11_1510008"/>
<proteinExistence type="predicted"/>
<organism evidence="2 3">
    <name type="scientific">Nostocoides australiense Ben110</name>
    <dbReference type="NCBI Taxonomy" id="1193182"/>
    <lineage>
        <taxon>Bacteria</taxon>
        <taxon>Bacillati</taxon>
        <taxon>Actinomycetota</taxon>
        <taxon>Actinomycetes</taxon>
        <taxon>Micrococcales</taxon>
        <taxon>Intrasporangiaceae</taxon>
        <taxon>Nostocoides</taxon>
    </lineage>
</organism>